<evidence type="ECO:0000256" key="2">
    <source>
        <dbReference type="SAM" id="Phobius"/>
    </source>
</evidence>
<feature type="transmembrane region" description="Helical" evidence="2">
    <location>
        <begin position="122"/>
        <end position="144"/>
    </location>
</feature>
<name>A0A3D9LD10_9MICC</name>
<comment type="caution">
    <text evidence="3">The sequence shown here is derived from an EMBL/GenBank/DDBJ whole genome shotgun (WGS) entry which is preliminary data.</text>
</comment>
<keyword evidence="4" id="KW-1185">Reference proteome</keyword>
<keyword evidence="2" id="KW-0472">Membrane</keyword>
<keyword evidence="2" id="KW-0812">Transmembrane</keyword>
<feature type="region of interest" description="Disordered" evidence="1">
    <location>
        <begin position="1"/>
        <end position="74"/>
    </location>
</feature>
<gene>
    <name evidence="3" type="ORF">C8E99_1867</name>
</gene>
<keyword evidence="2" id="KW-1133">Transmembrane helix</keyword>
<dbReference type="AlphaFoldDB" id="A0A3D9LD10"/>
<evidence type="ECO:0000313" key="3">
    <source>
        <dbReference type="EMBL" id="REE04042.1"/>
    </source>
</evidence>
<dbReference type="Proteomes" id="UP000256727">
    <property type="component" value="Unassembled WGS sequence"/>
</dbReference>
<feature type="transmembrane region" description="Helical" evidence="2">
    <location>
        <begin position="88"/>
        <end position="110"/>
    </location>
</feature>
<proteinExistence type="predicted"/>
<reference evidence="3 4" key="1">
    <citation type="submission" date="2018-07" db="EMBL/GenBank/DDBJ databases">
        <title>Sequencing the genomes of 1000 actinobacteria strains.</title>
        <authorList>
            <person name="Klenk H.-P."/>
        </authorList>
    </citation>
    <scope>NUCLEOTIDE SEQUENCE [LARGE SCALE GENOMIC DNA]</scope>
    <source>
        <strain evidence="3 4">DSM 14442</strain>
    </source>
</reference>
<organism evidence="3 4">
    <name type="scientific">Citricoccus muralis</name>
    <dbReference type="NCBI Taxonomy" id="169134"/>
    <lineage>
        <taxon>Bacteria</taxon>
        <taxon>Bacillati</taxon>
        <taxon>Actinomycetota</taxon>
        <taxon>Actinomycetes</taxon>
        <taxon>Micrococcales</taxon>
        <taxon>Micrococcaceae</taxon>
        <taxon>Citricoccus</taxon>
    </lineage>
</organism>
<evidence type="ECO:0000313" key="4">
    <source>
        <dbReference type="Proteomes" id="UP000256727"/>
    </source>
</evidence>
<accession>A0A3D9LD10</accession>
<protein>
    <submittedName>
        <fullName evidence="3">Uncharacterized protein</fullName>
    </submittedName>
</protein>
<sequence length="192" mass="20785">MGGVDPRRVLSAVPRNMEGMTFPPDGSAETSAGTPADEPSTPGPSRPETVRPTPVQPEAGRRATDSPDSPEPDALDHRTLVVRRAPKVQVFLIGGALLGVIAALVVSLVGEANPEFTFGSTFGYFLVIFGILGVGVGAIVWLVLDRRSKKHTYSVTAQSVDRYEDADYAVQDHDLQQWTDKWENGERDQDAR</sequence>
<evidence type="ECO:0000256" key="1">
    <source>
        <dbReference type="SAM" id="MobiDB-lite"/>
    </source>
</evidence>
<dbReference type="EMBL" id="QREH01000001">
    <property type="protein sequence ID" value="REE04042.1"/>
    <property type="molecule type" value="Genomic_DNA"/>
</dbReference>